<dbReference type="Pfam" id="PF13620">
    <property type="entry name" value="CarboxypepD_reg"/>
    <property type="match status" value="1"/>
</dbReference>
<keyword evidence="8" id="KW-1185">Reference proteome</keyword>
<dbReference type="PANTHER" id="PTHR40980">
    <property type="entry name" value="PLUG DOMAIN-CONTAINING PROTEIN"/>
    <property type="match status" value="1"/>
</dbReference>
<dbReference type="OrthoDB" id="905812at2"/>
<dbReference type="InterPro" id="IPR041700">
    <property type="entry name" value="OMP_b-brl_3"/>
</dbReference>
<gene>
    <name evidence="7" type="ORF">SAMN04488128_1011712</name>
</gene>
<dbReference type="Gene3D" id="2.170.130.10">
    <property type="entry name" value="TonB-dependent receptor, plug domain"/>
    <property type="match status" value="1"/>
</dbReference>
<dbReference type="SUPFAM" id="SSF49464">
    <property type="entry name" value="Carboxypeptidase regulatory domain-like"/>
    <property type="match status" value="1"/>
</dbReference>
<keyword evidence="5" id="KW-0732">Signal</keyword>
<dbReference type="Gene3D" id="2.60.40.1120">
    <property type="entry name" value="Carboxypeptidase-like, regulatory domain"/>
    <property type="match status" value="1"/>
</dbReference>
<evidence type="ECO:0000256" key="2">
    <source>
        <dbReference type="ARBA" id="ARBA00023136"/>
    </source>
</evidence>
<feature type="signal peptide" evidence="5">
    <location>
        <begin position="1"/>
        <end position="20"/>
    </location>
</feature>
<keyword evidence="2" id="KW-0472">Membrane</keyword>
<dbReference type="PANTHER" id="PTHR40980:SF3">
    <property type="entry name" value="TONB-DEPENDENT RECEPTOR-LIKE BETA-BARREL DOMAIN-CONTAINING PROTEIN"/>
    <property type="match status" value="1"/>
</dbReference>
<dbReference type="SUPFAM" id="SSF56935">
    <property type="entry name" value="Porins"/>
    <property type="match status" value="1"/>
</dbReference>
<evidence type="ECO:0000313" key="7">
    <source>
        <dbReference type="EMBL" id="SJZ81774.1"/>
    </source>
</evidence>
<evidence type="ECO:0000313" key="8">
    <source>
        <dbReference type="Proteomes" id="UP000190367"/>
    </source>
</evidence>
<evidence type="ECO:0000259" key="6">
    <source>
        <dbReference type="Pfam" id="PF14905"/>
    </source>
</evidence>
<dbReference type="Proteomes" id="UP000190367">
    <property type="component" value="Unassembled WGS sequence"/>
</dbReference>
<dbReference type="InterPro" id="IPR008969">
    <property type="entry name" value="CarboxyPept-like_regulatory"/>
</dbReference>
<dbReference type="EMBL" id="FUWZ01000001">
    <property type="protein sequence ID" value="SJZ81774.1"/>
    <property type="molecule type" value="Genomic_DNA"/>
</dbReference>
<reference evidence="8" key="1">
    <citation type="submission" date="2017-02" db="EMBL/GenBank/DDBJ databases">
        <authorList>
            <person name="Varghese N."/>
            <person name="Submissions S."/>
        </authorList>
    </citation>
    <scope>NUCLEOTIDE SEQUENCE [LARGE SCALE GENOMIC DNA]</scope>
    <source>
        <strain evidence="8">DSM 22224</strain>
    </source>
</reference>
<keyword evidence="7" id="KW-0675">Receptor</keyword>
<feature type="region of interest" description="Disordered" evidence="4">
    <location>
        <begin position="345"/>
        <end position="366"/>
    </location>
</feature>
<keyword evidence="3" id="KW-0998">Cell outer membrane</keyword>
<feature type="chain" id="PRO_5013273069" evidence="5">
    <location>
        <begin position="21"/>
        <end position="799"/>
    </location>
</feature>
<organism evidence="7 8">
    <name type="scientific">Chitinophaga eiseniae</name>
    <dbReference type="NCBI Taxonomy" id="634771"/>
    <lineage>
        <taxon>Bacteria</taxon>
        <taxon>Pseudomonadati</taxon>
        <taxon>Bacteroidota</taxon>
        <taxon>Chitinophagia</taxon>
        <taxon>Chitinophagales</taxon>
        <taxon>Chitinophagaceae</taxon>
        <taxon>Chitinophaga</taxon>
    </lineage>
</organism>
<dbReference type="GO" id="GO:0009279">
    <property type="term" value="C:cell outer membrane"/>
    <property type="evidence" value="ECO:0007669"/>
    <property type="project" value="UniProtKB-SubCell"/>
</dbReference>
<protein>
    <submittedName>
        <fullName evidence="7">Outer membrane receptor proteins, mostly Fe transport</fullName>
    </submittedName>
</protein>
<dbReference type="InterPro" id="IPR036942">
    <property type="entry name" value="Beta-barrel_TonB_sf"/>
</dbReference>
<dbReference type="RefSeq" id="WP_078668295.1">
    <property type="nucleotide sequence ID" value="NZ_FUWZ01000001.1"/>
</dbReference>
<feature type="compositionally biased region" description="Polar residues" evidence="4">
    <location>
        <begin position="345"/>
        <end position="365"/>
    </location>
</feature>
<feature type="domain" description="Outer membrane protein beta-barrel" evidence="6">
    <location>
        <begin position="379"/>
        <end position="779"/>
    </location>
</feature>
<dbReference type="InterPro" id="IPR037066">
    <property type="entry name" value="Plug_dom_sf"/>
</dbReference>
<dbReference type="Pfam" id="PF14905">
    <property type="entry name" value="OMP_b-brl_3"/>
    <property type="match status" value="1"/>
</dbReference>
<sequence>MTQKGIWLLFLLCISVTLQARQQNGIITGQVVDSISGKPVEYATVVLMQAADRKTVAHTLTDNKGDFRFTGVAYGTYRIGITMLGYTPLLLDSLRLDAANAFHRLSPRRLSTTTQQLSAVTVTGKKPLVELQDEKLIYNVENDIDKDNSSASDIMRKIPMLTVDADGTIKLKGQTNYKVLLNGRATSIITRDPKEALKAYPASIIKKIEIITEPSAKYDAEGIGGIINIITQRQVIGYNGSLYANYNTLGRLSGGGSISARKKKVGITAYAGAHSDQSRNSNSIRRESFIPGDKGVLLQNADFKRNYNMYYGSLELTYDIDTANSITIFGNGSINDMIYRTRQNSEWSDSSGKQTQSGTNNSDAYNSGHGIGAGIDYLHKFRQQGHELTIAANLVTSYGDGYTNNSQHYVPGTDSFYRNDNLMTNRTITAQADYTLPLPHEQLLETGFKGTFQYNKNSATQEIRNKDGDMIPNPLRDNIFNSRQDVLAFYLTYRFKIGTKLSVKPGFRLEQTYQTGDFVSTQTKINTDYLSAVPTVNITWQLKPMTSLSFSYSRRLERPSVYSMNPYVNDNDPYNLYYGNPNLKPSYANSFGAYFNKIMEKITFNGGLDYTFTNNSIQNIVEVEKEKGISSTTYANIGKSSAVGVSTSMRFALTPKWNVSINGRGAYSKFSDGNTLSTSGFSGSIYLNTDYNIGHGFRADAYGYWYSGSPSVQGSSGANIGYGFTVRKDFLDGKLSTSLSADQPFRKQRPAITETIDPSFRRTFTTYFPANTYTISVSWRFGKLTTSATRNKSVVDTGM</sequence>
<name>A0A1T4NRF5_9BACT</name>
<accession>A0A1T4NRF5</accession>
<evidence type="ECO:0000256" key="4">
    <source>
        <dbReference type="SAM" id="MobiDB-lite"/>
    </source>
</evidence>
<evidence type="ECO:0000256" key="3">
    <source>
        <dbReference type="ARBA" id="ARBA00023237"/>
    </source>
</evidence>
<proteinExistence type="predicted"/>
<dbReference type="STRING" id="634771.SAMN04488128_1011712"/>
<evidence type="ECO:0000256" key="1">
    <source>
        <dbReference type="ARBA" id="ARBA00004442"/>
    </source>
</evidence>
<dbReference type="Gene3D" id="2.40.170.20">
    <property type="entry name" value="TonB-dependent receptor, beta-barrel domain"/>
    <property type="match status" value="1"/>
</dbReference>
<evidence type="ECO:0000256" key="5">
    <source>
        <dbReference type="SAM" id="SignalP"/>
    </source>
</evidence>
<comment type="subcellular location">
    <subcellularLocation>
        <location evidence="1">Cell outer membrane</location>
    </subcellularLocation>
</comment>
<dbReference type="AlphaFoldDB" id="A0A1T4NRF5"/>